<gene>
    <name evidence="6" type="ORF">CBS1_02550</name>
</gene>
<dbReference type="PANTHER" id="PTHR43498:SF1">
    <property type="entry name" value="COB--COM HETERODISULFIDE REDUCTASE IRON-SULFUR SUBUNIT A"/>
    <property type="match status" value="1"/>
</dbReference>
<dbReference type="InterPro" id="IPR039650">
    <property type="entry name" value="HdrA-like"/>
</dbReference>
<evidence type="ECO:0000313" key="6">
    <source>
        <dbReference type="EMBL" id="QAV32741.1"/>
    </source>
</evidence>
<evidence type="ECO:0000256" key="4">
    <source>
        <dbReference type="ARBA" id="ARBA00023004"/>
    </source>
</evidence>
<evidence type="ECO:0000256" key="2">
    <source>
        <dbReference type="ARBA" id="ARBA00022723"/>
    </source>
</evidence>
<evidence type="ECO:0000256" key="3">
    <source>
        <dbReference type="ARBA" id="ARBA00023002"/>
    </source>
</evidence>
<proteinExistence type="predicted"/>
<keyword evidence="3" id="KW-0560">Oxidoreductase</keyword>
<keyword evidence="5" id="KW-0411">Iron-sulfur</keyword>
<dbReference type="InterPro" id="IPR036188">
    <property type="entry name" value="FAD/NAD-bd_sf"/>
</dbReference>
<dbReference type="Gene3D" id="3.50.50.60">
    <property type="entry name" value="FAD/NAD(P)-binding domain"/>
    <property type="match status" value="1"/>
</dbReference>
<keyword evidence="1" id="KW-0004">4Fe-4S</keyword>
<dbReference type="RefSeq" id="WP_033192769.1">
    <property type="nucleotide sequence ID" value="NZ_CP026721.1"/>
</dbReference>
<name>A0ABX5QQS4_9BACT</name>
<evidence type="ECO:0000313" key="7">
    <source>
        <dbReference type="Proteomes" id="UP000288947"/>
    </source>
</evidence>
<accession>A0ABX5QQS4</accession>
<reference evidence="6 7" key="1">
    <citation type="submission" date="2018-01" db="EMBL/GenBank/DDBJ databases">
        <title>The whole genome sequencing and assembly of Fervidobacterium changbaicum CBS-1 strain.</title>
        <authorList>
            <person name="Kim J.-Y."/>
            <person name="Park M.-K."/>
            <person name="Yi H."/>
            <person name="Bahn Y.-S."/>
            <person name="Kim J.F."/>
            <person name="Lee D.-W."/>
        </authorList>
    </citation>
    <scope>NUCLEOTIDE SEQUENCE [LARGE SCALE GENOMIC DNA]</scope>
    <source>
        <strain evidence="6 7">CBS-1</strain>
    </source>
</reference>
<keyword evidence="7" id="KW-1185">Reference proteome</keyword>
<evidence type="ECO:0000256" key="1">
    <source>
        <dbReference type="ARBA" id="ARBA00022485"/>
    </source>
</evidence>
<keyword evidence="4" id="KW-0408">Iron</keyword>
<sequence>MTLEYDVTVFGAGLAGVSAAVTAQRLGKKVILIEQSSVVGGNATAGLVNPFMRFWLDNQLLCGDFFEELITDLRKRDGIIENCFDSEVLRLVLMEKLQSVDILFRAIPISVRDSKDEKSGLKRIEKVVVKTALGNEYEIHSKLFVDATGDGSFSYLAGCSYDSGDETTHENQGTTLMFTLANVDFEKVREYVRREPENFFKWVSPNSKVLSVGGYFKEVRKAKEDGLNYPVDYFFFNQLPGTGRVTVNTTHVWVKTTDDFEISKALKDLHKQVETVYTFAKRYVPGFENCYVEKIATYLGVRESRRIRGLYTFSEDDVIRKSRFEDGVVKAVYGIDVHKKIQTSNSKNTSEVPRYEDYYEIPLRSLISKDFVNLGIVGRNFSGTFLGQSAARIMATCTDMGEAIGRAAGMVNTSFHEIIRSRMLDNEKGRGSE</sequence>
<organism evidence="6 7">
    <name type="scientific">Fervidobacterium changbaicum</name>
    <dbReference type="NCBI Taxonomy" id="310769"/>
    <lineage>
        <taxon>Bacteria</taxon>
        <taxon>Thermotogati</taxon>
        <taxon>Thermotogota</taxon>
        <taxon>Thermotogae</taxon>
        <taxon>Thermotogales</taxon>
        <taxon>Fervidobacteriaceae</taxon>
        <taxon>Fervidobacterium</taxon>
    </lineage>
</organism>
<evidence type="ECO:0000256" key="5">
    <source>
        <dbReference type="ARBA" id="ARBA00023014"/>
    </source>
</evidence>
<dbReference type="Pfam" id="PF12831">
    <property type="entry name" value="FAD_oxidored"/>
    <property type="match status" value="1"/>
</dbReference>
<dbReference type="Proteomes" id="UP000288947">
    <property type="component" value="Chromosome"/>
</dbReference>
<dbReference type="PANTHER" id="PTHR43498">
    <property type="entry name" value="FERREDOXIN:COB-COM HETERODISULFIDE REDUCTASE SUBUNIT A"/>
    <property type="match status" value="1"/>
</dbReference>
<protein>
    <submittedName>
        <fullName evidence="6">FAD-dependent oxidoreductase</fullName>
    </submittedName>
</protein>
<dbReference type="SUPFAM" id="SSF51905">
    <property type="entry name" value="FAD/NAD(P)-binding domain"/>
    <property type="match status" value="1"/>
</dbReference>
<keyword evidence="2" id="KW-0479">Metal-binding</keyword>
<dbReference type="EMBL" id="CP026721">
    <property type="protein sequence ID" value="QAV32741.1"/>
    <property type="molecule type" value="Genomic_DNA"/>
</dbReference>